<dbReference type="EMBL" id="JAEKMH010000001">
    <property type="protein sequence ID" value="MBJ3783988.1"/>
    <property type="molecule type" value="Genomic_DNA"/>
</dbReference>
<dbReference type="Gene3D" id="3.40.50.720">
    <property type="entry name" value="NAD(P)-binding Rossmann-like Domain"/>
    <property type="match status" value="1"/>
</dbReference>
<dbReference type="AlphaFoldDB" id="A0A934IWB9"/>
<dbReference type="PRINTS" id="PR00081">
    <property type="entry name" value="GDHRDH"/>
</dbReference>
<dbReference type="InterPro" id="IPR002347">
    <property type="entry name" value="SDR_fam"/>
</dbReference>
<proteinExistence type="inferred from homology"/>
<dbReference type="GO" id="GO:0016491">
    <property type="term" value="F:oxidoreductase activity"/>
    <property type="evidence" value="ECO:0007669"/>
    <property type="project" value="UniProtKB-KW"/>
</dbReference>
<evidence type="ECO:0000256" key="1">
    <source>
        <dbReference type="ARBA" id="ARBA00006484"/>
    </source>
</evidence>
<sequence>MNLKDKAVLVLGGTHGMGRATVDLLIEGGARVTATGSRDKTVDCLRQEQPRVTGAVLDLADDGQVEAFAGQVPDTLDAVIVFAAIAELTPLEAVSRAEFDRSFAINVRGVFFALQSLLPRLKAGGAIVLTTMTPSTATPTMGVYSATKAALGAYGTVLAAELLPRNIRVNMLAPGFIDTPTLGVAGLSESQRAELHAIGDAVTPMRRHGRMDEIARAALFLAFDATFSTGIELAVDGGLSTVDAPVD</sequence>
<accession>A0A934IWB9</accession>
<reference evidence="3" key="1">
    <citation type="submission" date="2020-12" db="EMBL/GenBank/DDBJ databases">
        <title>Devosia sp. MSA67 isolated from Mo River.</title>
        <authorList>
            <person name="Ma F."/>
            <person name="Zi Z."/>
        </authorList>
    </citation>
    <scope>NUCLEOTIDE SEQUENCE</scope>
    <source>
        <strain evidence="3">MSA67</strain>
    </source>
</reference>
<organism evidence="3 4">
    <name type="scientific">Devosia sediminis</name>
    <dbReference type="NCBI Taxonomy" id="2798801"/>
    <lineage>
        <taxon>Bacteria</taxon>
        <taxon>Pseudomonadati</taxon>
        <taxon>Pseudomonadota</taxon>
        <taxon>Alphaproteobacteria</taxon>
        <taxon>Hyphomicrobiales</taxon>
        <taxon>Devosiaceae</taxon>
        <taxon>Devosia</taxon>
    </lineage>
</organism>
<evidence type="ECO:0000313" key="3">
    <source>
        <dbReference type="EMBL" id="MBJ3783988.1"/>
    </source>
</evidence>
<keyword evidence="2" id="KW-0560">Oxidoreductase</keyword>
<evidence type="ECO:0000313" key="4">
    <source>
        <dbReference type="Proteomes" id="UP000602124"/>
    </source>
</evidence>
<dbReference type="RefSeq" id="WP_198875195.1">
    <property type="nucleotide sequence ID" value="NZ_JAEKMH010000001.1"/>
</dbReference>
<dbReference type="SUPFAM" id="SSF51735">
    <property type="entry name" value="NAD(P)-binding Rossmann-fold domains"/>
    <property type="match status" value="1"/>
</dbReference>
<keyword evidence="4" id="KW-1185">Reference proteome</keyword>
<dbReference type="InterPro" id="IPR036291">
    <property type="entry name" value="NAD(P)-bd_dom_sf"/>
</dbReference>
<dbReference type="FunFam" id="3.40.50.720:FF:000084">
    <property type="entry name" value="Short-chain dehydrogenase reductase"/>
    <property type="match status" value="1"/>
</dbReference>
<dbReference type="Pfam" id="PF13561">
    <property type="entry name" value="adh_short_C2"/>
    <property type="match status" value="1"/>
</dbReference>
<name>A0A934IWB9_9HYPH</name>
<dbReference type="CDD" id="cd05233">
    <property type="entry name" value="SDR_c"/>
    <property type="match status" value="1"/>
</dbReference>
<dbReference type="PANTHER" id="PTHR43477">
    <property type="entry name" value="DIHYDROANTICAPSIN 7-DEHYDROGENASE"/>
    <property type="match status" value="1"/>
</dbReference>
<comment type="similarity">
    <text evidence="1">Belongs to the short-chain dehydrogenases/reductases (SDR) family.</text>
</comment>
<dbReference type="Proteomes" id="UP000602124">
    <property type="component" value="Unassembled WGS sequence"/>
</dbReference>
<dbReference type="PANTHER" id="PTHR43477:SF1">
    <property type="entry name" value="DIHYDROANTICAPSIN 7-DEHYDROGENASE"/>
    <property type="match status" value="1"/>
</dbReference>
<evidence type="ECO:0000256" key="2">
    <source>
        <dbReference type="ARBA" id="ARBA00023002"/>
    </source>
</evidence>
<gene>
    <name evidence="3" type="ORF">JEQ47_04565</name>
</gene>
<comment type="caution">
    <text evidence="3">The sequence shown here is derived from an EMBL/GenBank/DDBJ whole genome shotgun (WGS) entry which is preliminary data.</text>
</comment>
<protein>
    <submittedName>
        <fullName evidence="3">SDR family oxidoreductase</fullName>
    </submittedName>
</protein>
<dbReference type="InterPro" id="IPR051122">
    <property type="entry name" value="SDR_DHRS6-like"/>
</dbReference>